<protein>
    <submittedName>
        <fullName evidence="1">PcfJ domain-containing protein</fullName>
    </submittedName>
</protein>
<proteinExistence type="predicted"/>
<accession>A0A934S4U1</accession>
<dbReference type="Pfam" id="PF14284">
    <property type="entry name" value="PcfJ"/>
    <property type="match status" value="1"/>
</dbReference>
<dbReference type="EMBL" id="JAENIJ010000006">
    <property type="protein sequence ID" value="MBK1881908.1"/>
    <property type="molecule type" value="Genomic_DNA"/>
</dbReference>
<dbReference type="InterPro" id="IPR025586">
    <property type="entry name" value="PcfJ"/>
</dbReference>
<dbReference type="RefSeq" id="WP_200268514.1">
    <property type="nucleotide sequence ID" value="NZ_JAENIJ010000006.1"/>
</dbReference>
<keyword evidence="2" id="KW-1185">Reference proteome</keyword>
<gene>
    <name evidence="1" type="ORF">JIN85_05750</name>
</gene>
<dbReference type="Proteomes" id="UP000603141">
    <property type="component" value="Unassembled WGS sequence"/>
</dbReference>
<evidence type="ECO:0000313" key="1">
    <source>
        <dbReference type="EMBL" id="MBK1881908.1"/>
    </source>
</evidence>
<comment type="caution">
    <text evidence="1">The sequence shown here is derived from an EMBL/GenBank/DDBJ whole genome shotgun (WGS) entry which is preliminary data.</text>
</comment>
<organism evidence="1 2">
    <name type="scientific">Luteolibacter pohnpeiensis</name>
    <dbReference type="NCBI Taxonomy" id="454153"/>
    <lineage>
        <taxon>Bacteria</taxon>
        <taxon>Pseudomonadati</taxon>
        <taxon>Verrucomicrobiota</taxon>
        <taxon>Verrucomicrobiia</taxon>
        <taxon>Verrucomicrobiales</taxon>
        <taxon>Verrucomicrobiaceae</taxon>
        <taxon>Luteolibacter</taxon>
    </lineage>
</organism>
<dbReference type="AlphaFoldDB" id="A0A934S4U1"/>
<name>A0A934S4U1_9BACT</name>
<reference evidence="1" key="1">
    <citation type="submission" date="2021-01" db="EMBL/GenBank/DDBJ databases">
        <title>Modified the classification status of verrucomicrobia.</title>
        <authorList>
            <person name="Feng X."/>
        </authorList>
    </citation>
    <scope>NUCLEOTIDE SEQUENCE</scope>
    <source>
        <strain evidence="1">KCTC 22041</strain>
    </source>
</reference>
<evidence type="ECO:0000313" key="2">
    <source>
        <dbReference type="Proteomes" id="UP000603141"/>
    </source>
</evidence>
<sequence>MIRRLVGVMLARSRLMTDTHPSEFPLVPVLVRIAAYSSNWIRQPEAWNPIEGLSAKETLSSLLDHLFVRWPVPGFFKSAWLEKGDLKYLERDWFCHLASGGSLRDVAGMPPSLSARALHLAMQAPEGYSIRQALRWGQVKSLQGSDQLLSHVLSSRMVRDLSNDAIWSRLLEKVIRARRFDPKCFGLIADALSDPLGKGNFPRAQSLVSLPLPELIRNSRAFWRRLLELGIENGIHFRKPDIDSPHIRAELLKLNSSAWLPFINGPTFERDYSNSERHQKLVAKIQELTDYQSLIAEGMHMRHCVSSYWRKCRAGKSAVFSLQIHADCQGEVTVDRLLTLEVDCARRRVIQVRGPRNRWIHDRQIPAVREWADQNRLAL</sequence>